<dbReference type="RefSeq" id="WP_118954750.1">
    <property type="nucleotide sequence ID" value="NZ_QHCR01000002.1"/>
</dbReference>
<dbReference type="PROSITE" id="PS50005">
    <property type="entry name" value="TPR"/>
    <property type="match status" value="3"/>
</dbReference>
<name>A0ABX9M5R8_9LEPT</name>
<evidence type="ECO:0008006" key="6">
    <source>
        <dbReference type="Google" id="ProtNLM"/>
    </source>
</evidence>
<evidence type="ECO:0000313" key="5">
    <source>
        <dbReference type="Proteomes" id="UP000285569"/>
    </source>
</evidence>
<evidence type="ECO:0000313" key="4">
    <source>
        <dbReference type="EMBL" id="RHX81235.1"/>
    </source>
</evidence>
<protein>
    <recommendedName>
        <fullName evidence="6">Tetratricopeptide repeat protein</fullName>
    </recommendedName>
</protein>
<evidence type="ECO:0000256" key="3">
    <source>
        <dbReference type="PROSITE-ProRule" id="PRU00339"/>
    </source>
</evidence>
<keyword evidence="2 3" id="KW-0802">TPR repeat</keyword>
<organism evidence="4 5">
    <name type="scientific">Leptospira yasudae</name>
    <dbReference type="NCBI Taxonomy" id="2202201"/>
    <lineage>
        <taxon>Bacteria</taxon>
        <taxon>Pseudomonadati</taxon>
        <taxon>Spirochaetota</taxon>
        <taxon>Spirochaetia</taxon>
        <taxon>Leptospirales</taxon>
        <taxon>Leptospiraceae</taxon>
        <taxon>Leptospira</taxon>
    </lineage>
</organism>
<dbReference type="Proteomes" id="UP000285569">
    <property type="component" value="Unassembled WGS sequence"/>
</dbReference>
<evidence type="ECO:0000256" key="2">
    <source>
        <dbReference type="ARBA" id="ARBA00022803"/>
    </source>
</evidence>
<reference evidence="4 5" key="2">
    <citation type="journal article" date="2020" name="Int. J. Syst. Evol. Microbiol.">
        <title>Leptospira yasudae sp. nov. and Leptospira stimsonii sp. nov., two new species of the pathogenic group isolated from environmental sources.</title>
        <authorList>
            <person name="Casanovas-Massana A."/>
            <person name="Hamond C."/>
            <person name="Santos L.A."/>
            <person name="de Oliveira D."/>
            <person name="Hacker K.P."/>
            <person name="Balassiano I."/>
            <person name="Costa F."/>
            <person name="Medeiros M.A."/>
            <person name="Reis M.G."/>
            <person name="Ko A.I."/>
            <person name="Wunder E.A."/>
        </authorList>
    </citation>
    <scope>NUCLEOTIDE SEQUENCE [LARGE SCALE GENOMIC DNA]</scope>
    <source>
        <strain evidence="4 5">B21</strain>
    </source>
</reference>
<dbReference type="Pfam" id="PF00515">
    <property type="entry name" value="TPR_1"/>
    <property type="match status" value="1"/>
</dbReference>
<keyword evidence="1" id="KW-0677">Repeat</keyword>
<dbReference type="SMART" id="SM00028">
    <property type="entry name" value="TPR"/>
    <property type="match status" value="5"/>
</dbReference>
<dbReference type="Pfam" id="PF13174">
    <property type="entry name" value="TPR_6"/>
    <property type="match status" value="1"/>
</dbReference>
<dbReference type="EMBL" id="QHCR01000002">
    <property type="protein sequence ID" value="RHX81235.1"/>
    <property type="molecule type" value="Genomic_DNA"/>
</dbReference>
<dbReference type="PANTHER" id="PTHR44858:SF1">
    <property type="entry name" value="UDP-N-ACETYLGLUCOSAMINE--PEPTIDE N-ACETYLGLUCOSAMINYLTRANSFERASE SPINDLY-RELATED"/>
    <property type="match status" value="1"/>
</dbReference>
<dbReference type="Pfam" id="PF13181">
    <property type="entry name" value="TPR_8"/>
    <property type="match status" value="3"/>
</dbReference>
<keyword evidence="5" id="KW-1185">Reference proteome</keyword>
<gene>
    <name evidence="4" type="ORF">DLM77_03785</name>
</gene>
<dbReference type="InterPro" id="IPR011990">
    <property type="entry name" value="TPR-like_helical_dom_sf"/>
</dbReference>
<accession>A0ABX9M5R8</accession>
<reference evidence="5" key="1">
    <citation type="submission" date="2018-05" db="EMBL/GenBank/DDBJ databases">
        <title>Leptospira yasudae sp. nov. and Leptospira stimsonii sp. nov., two pathogenic species of the genus Leptospira isolated from environmental sources.</title>
        <authorList>
            <person name="Casanovas-Massana A."/>
            <person name="Hamond C."/>
            <person name="Santos L.A."/>
            <person name="Hacker K.P."/>
            <person name="Balassiano I."/>
            <person name="Medeiros M.A."/>
            <person name="Reis M.G."/>
            <person name="Ko A.I."/>
            <person name="Wunder E.A."/>
        </authorList>
    </citation>
    <scope>NUCLEOTIDE SEQUENCE [LARGE SCALE GENOMIC DNA]</scope>
    <source>
        <strain evidence="5">B21</strain>
    </source>
</reference>
<feature type="repeat" description="TPR" evidence="3">
    <location>
        <begin position="272"/>
        <end position="305"/>
    </location>
</feature>
<feature type="repeat" description="TPR" evidence="3">
    <location>
        <begin position="204"/>
        <end position="237"/>
    </location>
</feature>
<sequence length="377" mass="43776">MKRKQILILILLFQCSFQKRTDEMLSKSYETSNIQNLYAQTIDYEKISGPGIGVYFDRIKLSIKIPESITEISSFNKNFLTDSYTKIRTLPIFYTAQFTHELEYQKDSQKIKIFFSKEFLSKIRSYAGKNEEVSVDAIFAFYNTFDKTNYLLLDGINDEFSEESYKYQFYNTYMIKGIENNKVGKYTEAIQNFNKVISLQSDTVYPYYNRGNSYNFLKDFDKAIESYSKAISIDPTFYLAYMNRALAYRDVQKHDLGIADINKVIELEPDFHDGYYNKGLILESIKKHDESNENFKKAYSLNKSNHDALIMIAWSAYKKRDIKEAILRSNQYLKLYPKSGLGLYIRGLSTIADGDKVKGCVDLSKAKSVGYDGDVCK</sequence>
<dbReference type="SUPFAM" id="SSF48452">
    <property type="entry name" value="TPR-like"/>
    <property type="match status" value="1"/>
</dbReference>
<dbReference type="Gene3D" id="1.25.40.10">
    <property type="entry name" value="Tetratricopeptide repeat domain"/>
    <property type="match status" value="3"/>
</dbReference>
<feature type="repeat" description="TPR" evidence="3">
    <location>
        <begin position="170"/>
        <end position="203"/>
    </location>
</feature>
<proteinExistence type="predicted"/>
<dbReference type="PROSITE" id="PS50293">
    <property type="entry name" value="TPR_REGION"/>
    <property type="match status" value="1"/>
</dbReference>
<dbReference type="InterPro" id="IPR019734">
    <property type="entry name" value="TPR_rpt"/>
</dbReference>
<evidence type="ECO:0000256" key="1">
    <source>
        <dbReference type="ARBA" id="ARBA00022737"/>
    </source>
</evidence>
<dbReference type="InterPro" id="IPR050498">
    <property type="entry name" value="Ycf3"/>
</dbReference>
<comment type="caution">
    <text evidence="4">The sequence shown here is derived from an EMBL/GenBank/DDBJ whole genome shotgun (WGS) entry which is preliminary data.</text>
</comment>
<dbReference type="PANTHER" id="PTHR44858">
    <property type="entry name" value="TETRATRICOPEPTIDE REPEAT PROTEIN 6"/>
    <property type="match status" value="1"/>
</dbReference>